<protein>
    <submittedName>
        <fullName evidence="1">Uncharacterized protein</fullName>
    </submittedName>
</protein>
<organism evidence="1">
    <name type="scientific">Brucella pituitosa</name>
    <dbReference type="NCBI Taxonomy" id="571256"/>
    <lineage>
        <taxon>Bacteria</taxon>
        <taxon>Pseudomonadati</taxon>
        <taxon>Pseudomonadota</taxon>
        <taxon>Alphaproteobacteria</taxon>
        <taxon>Hyphomicrobiales</taxon>
        <taxon>Brucellaceae</taxon>
        <taxon>Brucella/Ochrobactrum group</taxon>
        <taxon>Brucella</taxon>
    </lineage>
</organism>
<sequence>MKVIDVLALKWLDPDHTLLGGTVKTSDLGVIPICIHANYDTEVGRQIWADADLGKYGPIFDYQEPEPQPEPVPDEISRRQFFQYLAVLEIITRQESLAALQSGTIPAPLQAIIDQLPTDNDQYEAQMFIIGAQNFNCLHPLSETVRLSLGWSVEQKDDFWREAYKL</sequence>
<gene>
    <name evidence="1" type="ORF">F7Q93_11180</name>
</gene>
<dbReference type="AlphaFoldDB" id="A0A643EZD7"/>
<comment type="caution">
    <text evidence="1">The sequence shown here is derived from an EMBL/GenBank/DDBJ whole genome shotgun (WGS) entry which is preliminary data.</text>
</comment>
<reference evidence="1" key="1">
    <citation type="submission" date="2019-09" db="EMBL/GenBank/DDBJ databases">
        <title>Draft genome sequences of 48 bacterial type strains from the CCUG.</title>
        <authorList>
            <person name="Tunovic T."/>
            <person name="Pineiro-Iglesias B."/>
            <person name="Unosson C."/>
            <person name="Inganas E."/>
            <person name="Ohlen M."/>
            <person name="Cardew S."/>
            <person name="Jensie-Markopoulos S."/>
            <person name="Salva-Serra F."/>
            <person name="Jaen-Luchoro D."/>
            <person name="Karlsson R."/>
            <person name="Svensson-Stadler L."/>
            <person name="Chun J."/>
            <person name="Moore E."/>
        </authorList>
    </citation>
    <scope>NUCLEOTIDE SEQUENCE</scope>
    <source>
        <strain evidence="1">CCUG 50899</strain>
    </source>
</reference>
<name>A0A643EZD7_9HYPH</name>
<dbReference type="EMBL" id="VZPE01000004">
    <property type="protein sequence ID" value="KAB0571277.1"/>
    <property type="molecule type" value="Genomic_DNA"/>
</dbReference>
<dbReference type="RefSeq" id="WP_128094301.1">
    <property type="nucleotide sequence ID" value="NZ_JBHEEN010000004.1"/>
</dbReference>
<accession>A0A643EZD7</accession>
<proteinExistence type="predicted"/>
<evidence type="ECO:0000313" key="1">
    <source>
        <dbReference type="EMBL" id="KAB0571277.1"/>
    </source>
</evidence>